<dbReference type="Gene3D" id="3.40.30.10">
    <property type="entry name" value="Glutaredoxin"/>
    <property type="match status" value="1"/>
</dbReference>
<accession>A0AAE9KZY7</accession>
<dbReference type="PANTHER" id="PTHR42852">
    <property type="entry name" value="THIOL:DISULFIDE INTERCHANGE PROTEIN DSBE"/>
    <property type="match status" value="1"/>
</dbReference>
<proteinExistence type="predicted"/>
<gene>
    <name evidence="2" type="ORF">LNQ82_01185</name>
</gene>
<dbReference type="PROSITE" id="PS51352">
    <property type="entry name" value="THIOREDOXIN_2"/>
    <property type="match status" value="1"/>
</dbReference>
<evidence type="ECO:0000313" key="3">
    <source>
        <dbReference type="Proteomes" id="UP001056819"/>
    </source>
</evidence>
<dbReference type="EMBL" id="CP097501">
    <property type="protein sequence ID" value="URD67806.1"/>
    <property type="molecule type" value="Genomic_DNA"/>
</dbReference>
<dbReference type="GO" id="GO:0016491">
    <property type="term" value="F:oxidoreductase activity"/>
    <property type="evidence" value="ECO:0007669"/>
    <property type="project" value="InterPro"/>
</dbReference>
<evidence type="ECO:0000313" key="2">
    <source>
        <dbReference type="EMBL" id="URD67806.1"/>
    </source>
</evidence>
<sequence>MNRKGWAFRLKQGAQLLLIVALVSALADWWRSPKVPADAAQMRLPESAQTLAQASQNDTVVLYFWATWCGICRHTSPALEKLHQDGVKVVGIALQSGSDAEVQRYLREHNWHFATLNDSHGEWSRRWKIRATPTIVFVRGGKVRHSTSGMASYWGLKARWAAVSLMSK</sequence>
<dbReference type="RefSeq" id="WP_027021677.1">
    <property type="nucleotide sequence ID" value="NZ_CP097501.1"/>
</dbReference>
<feature type="domain" description="Thioredoxin" evidence="1">
    <location>
        <begin position="33"/>
        <end position="165"/>
    </location>
</feature>
<protein>
    <submittedName>
        <fullName evidence="2">Protein disulfide oxidoreductase</fullName>
    </submittedName>
</protein>
<dbReference type="InterPro" id="IPR050553">
    <property type="entry name" value="Thioredoxin_ResA/DsbE_sf"/>
</dbReference>
<dbReference type="InterPro" id="IPR036249">
    <property type="entry name" value="Thioredoxin-like_sf"/>
</dbReference>
<dbReference type="CDD" id="cd03011">
    <property type="entry name" value="TlpA_like_ScsD_MtbDsbE"/>
    <property type="match status" value="1"/>
</dbReference>
<dbReference type="GO" id="GO:0016209">
    <property type="term" value="F:antioxidant activity"/>
    <property type="evidence" value="ECO:0007669"/>
    <property type="project" value="InterPro"/>
</dbReference>
<dbReference type="InterPro" id="IPR000866">
    <property type="entry name" value="AhpC/TSA"/>
</dbReference>
<dbReference type="SUPFAM" id="SSF52833">
    <property type="entry name" value="Thioredoxin-like"/>
    <property type="match status" value="1"/>
</dbReference>
<dbReference type="AlphaFoldDB" id="A0AAE9KZY7"/>
<dbReference type="PANTHER" id="PTHR42852:SF17">
    <property type="entry name" value="THIOREDOXIN-LIKE PROTEIN HI_1115"/>
    <property type="match status" value="1"/>
</dbReference>
<dbReference type="InterPro" id="IPR013766">
    <property type="entry name" value="Thioredoxin_domain"/>
</dbReference>
<reference evidence="2" key="1">
    <citation type="submission" date="2022-05" db="EMBL/GenBank/DDBJ databases">
        <title>Alysiella filiformis genome sequencing.</title>
        <authorList>
            <person name="Viehboeck T."/>
        </authorList>
    </citation>
    <scope>NUCLEOTIDE SEQUENCE</scope>
    <source>
        <strain evidence="2">DSM 2580</strain>
    </source>
</reference>
<dbReference type="Proteomes" id="UP001056819">
    <property type="component" value="Chromosome"/>
</dbReference>
<dbReference type="Pfam" id="PF00578">
    <property type="entry name" value="AhpC-TSA"/>
    <property type="match status" value="1"/>
</dbReference>
<evidence type="ECO:0000259" key="1">
    <source>
        <dbReference type="PROSITE" id="PS51352"/>
    </source>
</evidence>
<organism evidence="2 3">
    <name type="scientific">Conchiformibius steedae DSM 2580</name>
    <dbReference type="NCBI Taxonomy" id="1121352"/>
    <lineage>
        <taxon>Bacteria</taxon>
        <taxon>Pseudomonadati</taxon>
        <taxon>Pseudomonadota</taxon>
        <taxon>Betaproteobacteria</taxon>
        <taxon>Neisseriales</taxon>
        <taxon>Neisseriaceae</taxon>
        <taxon>Conchiformibius</taxon>
    </lineage>
</organism>
<name>A0AAE9KZY7_9NEIS</name>